<feature type="compositionally biased region" description="Basic and acidic residues" evidence="1">
    <location>
        <begin position="34"/>
        <end position="44"/>
    </location>
</feature>
<dbReference type="PANTHER" id="PTHR31912:SF34">
    <property type="entry name" value="NOTOCHORD-RELATED PROTEIN"/>
    <property type="match status" value="1"/>
</dbReference>
<feature type="compositionally biased region" description="Acidic residues" evidence="1">
    <location>
        <begin position="12"/>
        <end position="24"/>
    </location>
</feature>
<dbReference type="OrthoDB" id="2246127at2759"/>
<dbReference type="AlphaFoldDB" id="A0A4S8MB15"/>
<feature type="region of interest" description="Disordered" evidence="1">
    <location>
        <begin position="1"/>
        <end position="54"/>
    </location>
</feature>
<evidence type="ECO:0000313" key="2">
    <source>
        <dbReference type="EMBL" id="THU99664.1"/>
    </source>
</evidence>
<dbReference type="Proteomes" id="UP000297245">
    <property type="component" value="Unassembled WGS sequence"/>
</dbReference>
<proteinExistence type="predicted"/>
<keyword evidence="3" id="KW-1185">Reference proteome</keyword>
<protein>
    <submittedName>
        <fullName evidence="2">Uncharacterized protein</fullName>
    </submittedName>
</protein>
<reference evidence="2 3" key="1">
    <citation type="journal article" date="2019" name="Nat. Ecol. Evol.">
        <title>Megaphylogeny resolves global patterns of mushroom evolution.</title>
        <authorList>
            <person name="Varga T."/>
            <person name="Krizsan K."/>
            <person name="Foldi C."/>
            <person name="Dima B."/>
            <person name="Sanchez-Garcia M."/>
            <person name="Sanchez-Ramirez S."/>
            <person name="Szollosi G.J."/>
            <person name="Szarkandi J.G."/>
            <person name="Papp V."/>
            <person name="Albert L."/>
            <person name="Andreopoulos W."/>
            <person name="Angelini C."/>
            <person name="Antonin V."/>
            <person name="Barry K.W."/>
            <person name="Bougher N.L."/>
            <person name="Buchanan P."/>
            <person name="Buyck B."/>
            <person name="Bense V."/>
            <person name="Catcheside P."/>
            <person name="Chovatia M."/>
            <person name="Cooper J."/>
            <person name="Damon W."/>
            <person name="Desjardin D."/>
            <person name="Finy P."/>
            <person name="Geml J."/>
            <person name="Haridas S."/>
            <person name="Hughes K."/>
            <person name="Justo A."/>
            <person name="Karasinski D."/>
            <person name="Kautmanova I."/>
            <person name="Kiss B."/>
            <person name="Kocsube S."/>
            <person name="Kotiranta H."/>
            <person name="LaButti K.M."/>
            <person name="Lechner B.E."/>
            <person name="Liimatainen K."/>
            <person name="Lipzen A."/>
            <person name="Lukacs Z."/>
            <person name="Mihaltcheva S."/>
            <person name="Morgado L.N."/>
            <person name="Niskanen T."/>
            <person name="Noordeloos M.E."/>
            <person name="Ohm R.A."/>
            <person name="Ortiz-Santana B."/>
            <person name="Ovrebo C."/>
            <person name="Racz N."/>
            <person name="Riley R."/>
            <person name="Savchenko A."/>
            <person name="Shiryaev A."/>
            <person name="Soop K."/>
            <person name="Spirin V."/>
            <person name="Szebenyi C."/>
            <person name="Tomsovsky M."/>
            <person name="Tulloss R.E."/>
            <person name="Uehling J."/>
            <person name="Grigoriev I.V."/>
            <person name="Vagvolgyi C."/>
            <person name="Papp T."/>
            <person name="Martin F.M."/>
            <person name="Miettinen O."/>
            <person name="Hibbett D.S."/>
            <person name="Nagy L.G."/>
        </authorList>
    </citation>
    <scope>NUCLEOTIDE SEQUENCE [LARGE SCALE GENOMIC DNA]</scope>
    <source>
        <strain evidence="2 3">CBS 962.96</strain>
    </source>
</reference>
<organism evidence="2 3">
    <name type="scientific">Dendrothele bispora (strain CBS 962.96)</name>
    <dbReference type="NCBI Taxonomy" id="1314807"/>
    <lineage>
        <taxon>Eukaryota</taxon>
        <taxon>Fungi</taxon>
        <taxon>Dikarya</taxon>
        <taxon>Basidiomycota</taxon>
        <taxon>Agaricomycotina</taxon>
        <taxon>Agaricomycetes</taxon>
        <taxon>Agaricomycetidae</taxon>
        <taxon>Agaricales</taxon>
        <taxon>Agaricales incertae sedis</taxon>
        <taxon>Dendrothele</taxon>
    </lineage>
</organism>
<feature type="region of interest" description="Disordered" evidence="1">
    <location>
        <begin position="440"/>
        <end position="477"/>
    </location>
</feature>
<dbReference type="PANTHER" id="PTHR31912">
    <property type="entry name" value="IP13529P"/>
    <property type="match status" value="1"/>
</dbReference>
<accession>A0A4S8MB15</accession>
<feature type="compositionally biased region" description="Polar residues" evidence="1">
    <location>
        <begin position="458"/>
        <end position="470"/>
    </location>
</feature>
<name>A0A4S8MB15_DENBC</name>
<dbReference type="EMBL" id="ML179116">
    <property type="protein sequence ID" value="THU99664.1"/>
    <property type="molecule type" value="Genomic_DNA"/>
</dbReference>
<evidence type="ECO:0000313" key="3">
    <source>
        <dbReference type="Proteomes" id="UP000297245"/>
    </source>
</evidence>
<sequence>MLAGLGTRLDEVSDIGSDENENQEDMAGSDTEEFYDHNNEDGPQKRQRNTKSAPIDPRWFPWKDRITCSLDVLMHLPRSVFSEKQLDLLMWLLHINQVPAEVPSVDSMKALNERLQKLYGINSIRKQGALGHVYYVNDLAQIIAQEMANPQVREHLKFYPEDSGKKLSEARQAQRWLEEIPDELLTPMARIRGHDFYIHEPAMLTDGTCCIPVWWFECNNVLFAKCWLMEAVVMDHVRGWNVIKCSNFEVPTSKFLKNFIDFRDDAVHYDLPSPTTLFKVYDSNGAGFEKWKYTNPDEGNRWRKLAEGHRVVSFAMWMYCDDTSGNLSKKWNKHNSFLFTPAGLPWQESHKEYNVHFLCTSNLAPPLEMLDGIVDQLEEAETNGIWAWDCKENEPVLVLPFVLALLGDNPMQSEFASHIGLRGKYFCRVCWVRGTDANESPATGDNLGSRDFDENSENGEQQSNAGSPQPSEAGAEQMRSRITAFIKTGRLRHKLETQDYLSSYMTHAKKLYTKTKIKKMRTETGLKDTFQDFFIDRLFRASEGKVSANNKQKALEEVVTTIPPDPKNTSPVWRIKGLDPHRDTPVEILHVILLGFLKYMWRDLVQNQLKKNDSRRTLLIARLKSVDVTGLKIAKITEDTLVKYAGSLTGRDFRVIAQVVPAIIHDLGLSEACRETWLALCKLVPLVWQPEITDVDEHIRILEHEIDHFLLCASQWTCRWFNKPKFHIFVHLPFHIRRFGPAILFATEAFESFNAVIRNKSVHSNRQAPSRDIARAFAQGNRVRHLLSKGLFVLAKESAQPSFSMNSRDWTSIGEGPKSMVAFPSTMTRYLGLEFQKHHNGPKISKLQASHISILDIDGGNCPVGAHVIVQDINDTSTYVARLTEVLQEVESMAEQSGQASTILVQIVDVSNEAVAYRMPRIVHTQSYRLVNAKDILCMVNTQHHCFGNNCKATAHRQIRQEREKTLNSEALIDHSHNPEDCFLNTAQMRNAKHVQKFRIKSPTLNPETIIIRSVAREIDIRDKAKRTTEINYINSS</sequence>
<gene>
    <name evidence="2" type="ORF">K435DRAFT_818510</name>
</gene>
<evidence type="ECO:0000256" key="1">
    <source>
        <dbReference type="SAM" id="MobiDB-lite"/>
    </source>
</evidence>